<sequence>MADITFQSILDFKNIIEKSGKIEGSLTEDSLIYDDYLNGIVYLLGENKIKITWRELDKKLEIIIRKNSHGSNPFYKDFIGIFASGSPDTASSWEEYFDWLPTRMNCNLGQNRRGQEEISFLESDGWPKFKQMIEKYVSPRLKSHPEEIEKICVIANDLTRTLKDQKMRNKKSRTDKPKQKSPRRV</sequence>
<comment type="caution">
    <text evidence="2">The sequence shown here is derived from an EMBL/GenBank/DDBJ whole genome shotgun (WGS) entry which is preliminary data.</text>
</comment>
<feature type="region of interest" description="Disordered" evidence="1">
    <location>
        <begin position="163"/>
        <end position="185"/>
    </location>
</feature>
<evidence type="ECO:0000313" key="3">
    <source>
        <dbReference type="Proteomes" id="UP000178302"/>
    </source>
</evidence>
<accession>A0A1G2LQT8</accession>
<evidence type="ECO:0000256" key="1">
    <source>
        <dbReference type="SAM" id="MobiDB-lite"/>
    </source>
</evidence>
<dbReference type="Proteomes" id="UP000178302">
    <property type="component" value="Unassembled WGS sequence"/>
</dbReference>
<dbReference type="EMBL" id="MHQZ01000020">
    <property type="protein sequence ID" value="OHA13976.1"/>
    <property type="molecule type" value="Genomic_DNA"/>
</dbReference>
<reference evidence="2 3" key="1">
    <citation type="journal article" date="2016" name="Nat. Commun.">
        <title>Thousands of microbial genomes shed light on interconnected biogeochemical processes in an aquifer system.</title>
        <authorList>
            <person name="Anantharaman K."/>
            <person name="Brown C.T."/>
            <person name="Hug L.A."/>
            <person name="Sharon I."/>
            <person name="Castelle C.J."/>
            <person name="Probst A.J."/>
            <person name="Thomas B.C."/>
            <person name="Singh A."/>
            <person name="Wilkins M.J."/>
            <person name="Karaoz U."/>
            <person name="Brodie E.L."/>
            <person name="Williams K.H."/>
            <person name="Hubbard S.S."/>
            <person name="Banfield J.F."/>
        </authorList>
    </citation>
    <scope>NUCLEOTIDE SEQUENCE [LARGE SCALE GENOMIC DNA]</scope>
</reference>
<protein>
    <submittedName>
        <fullName evidence="2">Uncharacterized protein</fullName>
    </submittedName>
</protein>
<name>A0A1G2LQT8_9BACT</name>
<proteinExistence type="predicted"/>
<organism evidence="2 3">
    <name type="scientific">Candidatus Tagabacteria bacterium RIFCSPLOWO2_01_FULL_39_11</name>
    <dbReference type="NCBI Taxonomy" id="1802295"/>
    <lineage>
        <taxon>Bacteria</taxon>
        <taxon>Candidatus Tagaibacteriota</taxon>
    </lineage>
</organism>
<evidence type="ECO:0000313" key="2">
    <source>
        <dbReference type="EMBL" id="OHA13976.1"/>
    </source>
</evidence>
<feature type="compositionally biased region" description="Basic and acidic residues" evidence="1">
    <location>
        <begin position="163"/>
        <end position="178"/>
    </location>
</feature>
<gene>
    <name evidence="2" type="ORF">A2909_01670</name>
</gene>
<dbReference type="AlphaFoldDB" id="A0A1G2LQT8"/>